<evidence type="ECO:0000259" key="6">
    <source>
        <dbReference type="Pfam" id="PF22692"/>
    </source>
</evidence>
<reference evidence="7 8" key="1">
    <citation type="submission" date="2020-08" db="EMBL/GenBank/DDBJ databases">
        <title>Genomic Encyclopedia of Type Strains, Phase IV (KMG-IV): sequencing the most valuable type-strain genomes for metagenomic binning, comparative biology and taxonomic classification.</title>
        <authorList>
            <person name="Goeker M."/>
        </authorList>
    </citation>
    <scope>NUCLEOTIDE SEQUENCE [LARGE SCALE GENOMIC DNA]</scope>
    <source>
        <strain evidence="7 8">DSM 17498</strain>
    </source>
</reference>
<evidence type="ECO:0000256" key="4">
    <source>
        <dbReference type="RuleBase" id="RU362116"/>
    </source>
</evidence>
<protein>
    <recommendedName>
        <fullName evidence="4">Flagellar hook protein FlgE</fullName>
    </recommendedName>
</protein>
<comment type="subcellular location">
    <subcellularLocation>
        <location evidence="1 4">Bacterial flagellum basal body</location>
    </subcellularLocation>
</comment>
<feature type="domain" description="Flagellar basal-body/hook protein C-terminal" evidence="5">
    <location>
        <begin position="562"/>
        <end position="604"/>
    </location>
</feature>
<dbReference type="Proteomes" id="UP000521227">
    <property type="component" value="Unassembled WGS sequence"/>
</dbReference>
<dbReference type="InterPro" id="IPR010930">
    <property type="entry name" value="Flg_bb/hook_C_dom"/>
</dbReference>
<dbReference type="RefSeq" id="WP_184088309.1">
    <property type="nucleotide sequence ID" value="NZ_JACHIJ010000006.1"/>
</dbReference>
<name>A0A840N6S7_9BRAD</name>
<dbReference type="NCBIfam" id="TIGR03506">
    <property type="entry name" value="FlgEFG_subfam"/>
    <property type="match status" value="2"/>
</dbReference>
<keyword evidence="7" id="KW-0969">Cilium</keyword>
<dbReference type="PANTHER" id="PTHR30435:SF1">
    <property type="entry name" value="FLAGELLAR HOOK PROTEIN FLGE"/>
    <property type="match status" value="1"/>
</dbReference>
<dbReference type="GO" id="GO:0071978">
    <property type="term" value="P:bacterial-type flagellum-dependent swarming motility"/>
    <property type="evidence" value="ECO:0007669"/>
    <property type="project" value="TreeGrafter"/>
</dbReference>
<dbReference type="GO" id="GO:0009425">
    <property type="term" value="C:bacterial-type flagellum basal body"/>
    <property type="evidence" value="ECO:0007669"/>
    <property type="project" value="UniProtKB-SubCell"/>
</dbReference>
<evidence type="ECO:0000313" key="8">
    <source>
        <dbReference type="Proteomes" id="UP000521227"/>
    </source>
</evidence>
<keyword evidence="7" id="KW-0966">Cell projection</keyword>
<dbReference type="EMBL" id="JACHIJ010000006">
    <property type="protein sequence ID" value="MBB5054284.1"/>
    <property type="molecule type" value="Genomic_DNA"/>
</dbReference>
<evidence type="ECO:0000313" key="7">
    <source>
        <dbReference type="EMBL" id="MBB5054284.1"/>
    </source>
</evidence>
<comment type="caution">
    <text evidence="7">The sequence shown here is derived from an EMBL/GenBank/DDBJ whole genome shotgun (WGS) entry which is preliminary data.</text>
</comment>
<accession>A0A840N6S7</accession>
<dbReference type="InterPro" id="IPR053967">
    <property type="entry name" value="LlgE_F_G-like_D1"/>
</dbReference>
<dbReference type="InterPro" id="IPR020013">
    <property type="entry name" value="Flagellar_FlgE/F/G"/>
</dbReference>
<dbReference type="SUPFAM" id="SSF117143">
    <property type="entry name" value="Flagellar hook protein flgE"/>
    <property type="match status" value="1"/>
</dbReference>
<dbReference type="GO" id="GO:0005829">
    <property type="term" value="C:cytosol"/>
    <property type="evidence" value="ECO:0007669"/>
    <property type="project" value="TreeGrafter"/>
</dbReference>
<feature type="domain" description="Flagellar hook protein FlgE/F/G-like D1" evidence="6">
    <location>
        <begin position="84"/>
        <end position="136"/>
    </location>
</feature>
<dbReference type="InterPro" id="IPR037925">
    <property type="entry name" value="FlgE/F/G-like"/>
</dbReference>
<keyword evidence="3 4" id="KW-0975">Bacterial flagellum</keyword>
<sequence>MGLFGALNTSVAGLRAQSYALENISGNIANSQTTAFKRIDTSFLDLIPETGNNNQLAGSVATSSRATNTVQGDVQKAAVATYMAISGDGFFVVQKPGSFTDNNPIFNGVDNYTRRGDFTLDKNGYLVNGAGYYLEGLPIDPTTGNVTGSNPQVLKFGGDFLPAQPTTTVTYRANLAAYPLTTKHDKSVPGSELINVGDFTTNPSTVGTPPLPYLDNAASGTPVNSALTTPTRINGSTALSGAANTNSLAAGFAIGDTITVNGNTITFTAASTALPPGVNDATNIPIDSTVDQLLDKIDGLSGNAALNSTVTAGAVSLHTGLTSNLTVSSSNATAFAALGFSGPVAVNRLGGGTAGAGVVIGSDAATFISQSIAGGATTGYDISGSPVSIQFRWAKMDSSTLGPGHTDKWNMFYQVNPNATGTATAWQNIGTDFSFSANGQLTPAVASVVLTTPNINGITLGDVTVNFGVSGLTSFADANGNAQVNEIRQDGFPAGSLQTVAIGDNGRVVGSYSNGRNIDLAQITLATFNGANFLKRIDGGAFEVTDQSGAAIFGKSGSITGSALEGSNSDIADEFTKLIVTQQAYSANTKVITTANTMAQDLLNVLR</sequence>
<keyword evidence="7" id="KW-0282">Flagellum</keyword>
<comment type="function">
    <text evidence="4">A flexible structure which links the flagellar filament to the drive apparatus in the basal body.</text>
</comment>
<organism evidence="7 8">
    <name type="scientific">Afipia massiliensis</name>
    <dbReference type="NCBI Taxonomy" id="211460"/>
    <lineage>
        <taxon>Bacteria</taxon>
        <taxon>Pseudomonadati</taxon>
        <taxon>Pseudomonadota</taxon>
        <taxon>Alphaproteobacteria</taxon>
        <taxon>Hyphomicrobiales</taxon>
        <taxon>Nitrobacteraceae</taxon>
        <taxon>Afipia</taxon>
    </lineage>
</organism>
<dbReference type="GO" id="GO:0009424">
    <property type="term" value="C:bacterial-type flagellum hook"/>
    <property type="evidence" value="ECO:0007669"/>
    <property type="project" value="TreeGrafter"/>
</dbReference>
<dbReference type="AlphaFoldDB" id="A0A840N6S7"/>
<dbReference type="Pfam" id="PF22692">
    <property type="entry name" value="LlgE_F_G_D1"/>
    <property type="match status" value="1"/>
</dbReference>
<evidence type="ECO:0000259" key="5">
    <source>
        <dbReference type="Pfam" id="PF06429"/>
    </source>
</evidence>
<comment type="similarity">
    <text evidence="2 4">Belongs to the flagella basal body rod proteins family.</text>
</comment>
<evidence type="ECO:0000256" key="1">
    <source>
        <dbReference type="ARBA" id="ARBA00004117"/>
    </source>
</evidence>
<dbReference type="PANTHER" id="PTHR30435">
    <property type="entry name" value="FLAGELLAR PROTEIN"/>
    <property type="match status" value="1"/>
</dbReference>
<gene>
    <name evidence="7" type="ORF">HNQ36_004286</name>
</gene>
<evidence type="ECO:0000256" key="3">
    <source>
        <dbReference type="ARBA" id="ARBA00023143"/>
    </source>
</evidence>
<evidence type="ECO:0000256" key="2">
    <source>
        <dbReference type="ARBA" id="ARBA00009677"/>
    </source>
</evidence>
<dbReference type="Pfam" id="PF06429">
    <property type="entry name" value="Flg_bbr_C"/>
    <property type="match status" value="1"/>
</dbReference>
<proteinExistence type="inferred from homology"/>